<gene>
    <name evidence="8" type="ORF">SAMN05421541_111384</name>
</gene>
<dbReference type="InterPro" id="IPR007554">
    <property type="entry name" value="Glycerophosphate_synth"/>
</dbReference>
<keyword evidence="4 8" id="KW-0808">Transferase</keyword>
<comment type="subcellular location">
    <subcellularLocation>
        <location evidence="1">Cell membrane</location>
        <topology evidence="1">Peripheral membrane protein</topology>
    </subcellularLocation>
</comment>
<dbReference type="InterPro" id="IPR029044">
    <property type="entry name" value="Nucleotide-diphossugar_trans"/>
</dbReference>
<dbReference type="Gene3D" id="3.40.50.12580">
    <property type="match status" value="1"/>
</dbReference>
<keyword evidence="6" id="KW-0472">Membrane</keyword>
<dbReference type="STRING" id="35752.SAMN05421541_111384"/>
<dbReference type="EMBL" id="FONV01000011">
    <property type="protein sequence ID" value="SFF50039.1"/>
    <property type="molecule type" value="Genomic_DNA"/>
</dbReference>
<dbReference type="RefSeq" id="WP_177319959.1">
    <property type="nucleotide sequence ID" value="NZ_BOMT01000060.1"/>
</dbReference>
<dbReference type="InterPro" id="IPR043149">
    <property type="entry name" value="TagF_N"/>
</dbReference>
<dbReference type="InterPro" id="IPR043148">
    <property type="entry name" value="TagF_C"/>
</dbReference>
<proteinExistence type="inferred from homology"/>
<protein>
    <submittedName>
        <fullName evidence="8">CDP-glycerol glycerophosphotransferase</fullName>
    </submittedName>
</protein>
<dbReference type="GO" id="GO:0016758">
    <property type="term" value="F:hexosyltransferase activity"/>
    <property type="evidence" value="ECO:0007669"/>
    <property type="project" value="UniProtKB-ARBA"/>
</dbReference>
<organism evidence="8 9">
    <name type="scientific">Actinoplanes philippinensis</name>
    <dbReference type="NCBI Taxonomy" id="35752"/>
    <lineage>
        <taxon>Bacteria</taxon>
        <taxon>Bacillati</taxon>
        <taxon>Actinomycetota</taxon>
        <taxon>Actinomycetes</taxon>
        <taxon>Micromonosporales</taxon>
        <taxon>Micromonosporaceae</taxon>
        <taxon>Actinoplanes</taxon>
    </lineage>
</organism>
<dbReference type="CDD" id="cd00761">
    <property type="entry name" value="Glyco_tranf_GTA_type"/>
    <property type="match status" value="1"/>
</dbReference>
<evidence type="ECO:0000256" key="5">
    <source>
        <dbReference type="ARBA" id="ARBA00022944"/>
    </source>
</evidence>
<accession>A0A1I2J6N6</accession>
<evidence type="ECO:0000256" key="3">
    <source>
        <dbReference type="ARBA" id="ARBA00022475"/>
    </source>
</evidence>
<evidence type="ECO:0000256" key="1">
    <source>
        <dbReference type="ARBA" id="ARBA00004202"/>
    </source>
</evidence>
<keyword evidence="5" id="KW-0777">Teichoic acid biosynthesis</keyword>
<feature type="domain" description="Glycosyltransferase 2-like" evidence="7">
    <location>
        <begin position="10"/>
        <end position="173"/>
    </location>
</feature>
<evidence type="ECO:0000313" key="8">
    <source>
        <dbReference type="EMBL" id="SFF50039.1"/>
    </source>
</evidence>
<dbReference type="SUPFAM" id="SSF53448">
    <property type="entry name" value="Nucleotide-diphospho-sugar transferases"/>
    <property type="match status" value="1"/>
</dbReference>
<dbReference type="Pfam" id="PF04464">
    <property type="entry name" value="Glyphos_transf"/>
    <property type="match status" value="1"/>
</dbReference>
<keyword evidence="3" id="KW-1003">Cell membrane</keyword>
<dbReference type="GO" id="GO:0019350">
    <property type="term" value="P:teichoic acid biosynthetic process"/>
    <property type="evidence" value="ECO:0007669"/>
    <property type="project" value="UniProtKB-KW"/>
</dbReference>
<dbReference type="Proteomes" id="UP000199645">
    <property type="component" value="Unassembled WGS sequence"/>
</dbReference>
<dbReference type="PANTHER" id="PTHR22916:SF3">
    <property type="entry name" value="UDP-GLCNAC:BETAGAL BETA-1,3-N-ACETYLGLUCOSAMINYLTRANSFERASE-LIKE PROTEIN 1"/>
    <property type="match status" value="1"/>
</dbReference>
<name>A0A1I2J6N6_9ACTN</name>
<evidence type="ECO:0000256" key="6">
    <source>
        <dbReference type="ARBA" id="ARBA00023136"/>
    </source>
</evidence>
<dbReference type="Gene3D" id="3.90.550.10">
    <property type="entry name" value="Spore Coat Polysaccharide Biosynthesis Protein SpsA, Chain A"/>
    <property type="match status" value="1"/>
</dbReference>
<evidence type="ECO:0000256" key="2">
    <source>
        <dbReference type="ARBA" id="ARBA00010488"/>
    </source>
</evidence>
<sequence length="1111" mass="120456">MSELVPGLVSVIVPIYNVETFLRDCLDSLRAQTYTDLQVILVDDGSTDGSAAIAEEYVAADPRFQLIRQANGGLSAARNAGMPAATGEFLAFVDSDDLLAAHAYEVLVGALAGGADFATGGVVRLTSRGTHRGAPHKIAITKTNLEAHVSERPALLADRTIWNKLFRRSFYDRHGFEFPVGRLYEDAPVTVPAHALAKKVAVVAGTIYFWRLREGAVRSITQSGGDLRNLVDRFHSIELAAAALDRAGKQELRQEFLKLSIKDQLSNYFKFLPSAAPEFQSTFMELSREYLKQVDPSAISELPAEIRPHWKLINQGRFDDLIELIDHGYRLNAKPVKASHVEAVVRSVTWENGKLVLAGSIGSPAAPSTRTGRLKVFWASNPAEGRRIPMWSRSQAGGFVLRLKPESLRAGSSWQAGQWTIAAAVTQGLQLRKTVVQVPADWTEPMPRIPVAPGVWVMPFAAKGDLRVSVIKADGWLTGSHRDGDDLVLVGRLRQRRDSAQIRLCRAAGIVAHTVQAEIGEDGREFTARVPLEWIALDVRDDNHAEGHYGQRFLLELVTGETVRLMAGDDYRAMRTAYGSDEVFTTVAESNRAVSIATRPQGPVVTDISWRPDGVLVLSGDSPVPAEGRLLLRLRGRRKDLGLPLKVVDGRWEVAVDPARVPTLAGRLPLVAGTWDLTFRAPGNRHETTTPLAFDAAVLAALPLDGPDTDGVRGRMRGGPNDRAVLDLIVPETGPEEHNRLLKRYFPASGRPELRDVVLLDAAPGRRFFDDPAAILAELRSRPDAPAVLWTVDRGQPLPDGVEAVSLGSEGWYAALATSRWVVTNDNLPLWFKPASGQVVLRLAGGWPVARSGALASAHPLGQTLIDQLRSDAASWTAVASPSPTATPVLREELGFDGTVLEYGRPANDLLSAIDRDAAKAHVLQLLGLPEKTSLVLYAPTRRPSDLRRRGASDPGRLLDLLGVASALPPDHRLLVRRHPGVPDDVMGQVDGVLDVTAYPQVSELLLATDMLITDYSALLADYASTGRPALLYVPDLEEFESSPGLNVDLEREAPGPLLRESSEVAAALQDIPAIVAEHRHRAEAFAATHGAGGEGGAAAKLVDWMMAAGR</sequence>
<dbReference type="GO" id="GO:0047355">
    <property type="term" value="F:CDP-glycerol glycerophosphotransferase activity"/>
    <property type="evidence" value="ECO:0007669"/>
    <property type="project" value="InterPro"/>
</dbReference>
<reference evidence="8 9" key="1">
    <citation type="submission" date="2016-10" db="EMBL/GenBank/DDBJ databases">
        <authorList>
            <person name="de Groot N.N."/>
        </authorList>
    </citation>
    <scope>NUCLEOTIDE SEQUENCE [LARGE SCALE GENOMIC DNA]</scope>
    <source>
        <strain evidence="8 9">DSM 43019</strain>
    </source>
</reference>
<dbReference type="Pfam" id="PF00535">
    <property type="entry name" value="Glycos_transf_2"/>
    <property type="match status" value="1"/>
</dbReference>
<dbReference type="GO" id="GO:0005886">
    <property type="term" value="C:plasma membrane"/>
    <property type="evidence" value="ECO:0007669"/>
    <property type="project" value="UniProtKB-SubCell"/>
</dbReference>
<evidence type="ECO:0000259" key="7">
    <source>
        <dbReference type="Pfam" id="PF00535"/>
    </source>
</evidence>
<keyword evidence="9" id="KW-1185">Reference proteome</keyword>
<comment type="similarity">
    <text evidence="2">Belongs to the CDP-glycerol glycerophosphotransferase family.</text>
</comment>
<dbReference type="Gene3D" id="3.40.50.11820">
    <property type="match status" value="1"/>
</dbReference>
<evidence type="ECO:0000313" key="9">
    <source>
        <dbReference type="Proteomes" id="UP000199645"/>
    </source>
</evidence>
<dbReference type="SUPFAM" id="SSF53756">
    <property type="entry name" value="UDP-Glycosyltransferase/glycogen phosphorylase"/>
    <property type="match status" value="1"/>
</dbReference>
<dbReference type="InterPro" id="IPR001173">
    <property type="entry name" value="Glyco_trans_2-like"/>
</dbReference>
<evidence type="ECO:0000256" key="4">
    <source>
        <dbReference type="ARBA" id="ARBA00022679"/>
    </source>
</evidence>
<dbReference type="AlphaFoldDB" id="A0A1I2J6N6"/>
<dbReference type="PANTHER" id="PTHR22916">
    <property type="entry name" value="GLYCOSYLTRANSFERASE"/>
    <property type="match status" value="1"/>
</dbReference>